<protein>
    <recommendedName>
        <fullName evidence="2">Activator of Hsp90 ATPase homologue 1/2-like C-terminal domain-containing protein</fullName>
    </recommendedName>
</protein>
<reference evidence="3" key="1">
    <citation type="journal article" date="2014" name="Int. J. Syst. Evol. Microbiol.">
        <title>Complete genome sequence of Corynebacterium casei LMG S-19264T (=DSM 44701T), isolated from a smear-ripened cheese.</title>
        <authorList>
            <consortium name="US DOE Joint Genome Institute (JGI-PGF)"/>
            <person name="Walter F."/>
            <person name="Albersmeier A."/>
            <person name="Kalinowski J."/>
            <person name="Ruckert C."/>
        </authorList>
    </citation>
    <scope>NUCLEOTIDE SEQUENCE</scope>
    <source>
        <strain evidence="3">CGMCC 1.15367</strain>
    </source>
</reference>
<name>A0A917A1I7_9HYPH</name>
<evidence type="ECO:0000313" key="4">
    <source>
        <dbReference type="Proteomes" id="UP000644699"/>
    </source>
</evidence>
<organism evidence="3 4">
    <name type="scientific">Aureimonas endophytica</name>
    <dbReference type="NCBI Taxonomy" id="2027858"/>
    <lineage>
        <taxon>Bacteria</taxon>
        <taxon>Pseudomonadati</taxon>
        <taxon>Pseudomonadota</taxon>
        <taxon>Alphaproteobacteria</taxon>
        <taxon>Hyphomicrobiales</taxon>
        <taxon>Aurantimonadaceae</taxon>
        <taxon>Aureimonas</taxon>
    </lineage>
</organism>
<evidence type="ECO:0000256" key="1">
    <source>
        <dbReference type="ARBA" id="ARBA00006817"/>
    </source>
</evidence>
<reference evidence="3" key="2">
    <citation type="submission" date="2020-09" db="EMBL/GenBank/DDBJ databases">
        <authorList>
            <person name="Sun Q."/>
            <person name="Zhou Y."/>
        </authorList>
    </citation>
    <scope>NUCLEOTIDE SEQUENCE</scope>
    <source>
        <strain evidence="3">CGMCC 1.15367</strain>
    </source>
</reference>
<dbReference type="Gene3D" id="3.30.530.20">
    <property type="match status" value="1"/>
</dbReference>
<dbReference type="SUPFAM" id="SSF55961">
    <property type="entry name" value="Bet v1-like"/>
    <property type="match status" value="1"/>
</dbReference>
<evidence type="ECO:0000313" key="3">
    <source>
        <dbReference type="EMBL" id="GGE22278.1"/>
    </source>
</evidence>
<dbReference type="RefSeq" id="WP_188912882.1">
    <property type="nucleotide sequence ID" value="NZ_BMIQ01000010.1"/>
</dbReference>
<dbReference type="AlphaFoldDB" id="A0A917A1I7"/>
<accession>A0A917A1I7</accession>
<proteinExistence type="inferred from homology"/>
<comment type="caution">
    <text evidence="3">The sequence shown here is derived from an EMBL/GenBank/DDBJ whole genome shotgun (WGS) entry which is preliminary data.</text>
</comment>
<gene>
    <name evidence="3" type="ORF">GCM10011390_47050</name>
</gene>
<dbReference type="InterPro" id="IPR023393">
    <property type="entry name" value="START-like_dom_sf"/>
</dbReference>
<dbReference type="Proteomes" id="UP000644699">
    <property type="component" value="Unassembled WGS sequence"/>
</dbReference>
<evidence type="ECO:0000259" key="2">
    <source>
        <dbReference type="Pfam" id="PF08327"/>
    </source>
</evidence>
<dbReference type="Pfam" id="PF08327">
    <property type="entry name" value="AHSA1"/>
    <property type="match status" value="1"/>
</dbReference>
<sequence length="141" mass="15591">MTDKQVVVEAEVAASAAQSWDAYTSPDRITQWNFASDDWQCPTASVDLREGGRFSSRMEAKDGSAGFDFSGTYTKLVPNERIEYEFGGRRATVSFTPHGDRTHVRVAFDPEAEHSVDQQRSGWQAILDNFAKHVGATSARG</sequence>
<feature type="domain" description="Activator of Hsp90 ATPase homologue 1/2-like C-terminal" evidence="2">
    <location>
        <begin position="14"/>
        <end position="134"/>
    </location>
</feature>
<keyword evidence="4" id="KW-1185">Reference proteome</keyword>
<comment type="similarity">
    <text evidence="1">Belongs to the AHA1 family.</text>
</comment>
<dbReference type="EMBL" id="BMIQ01000010">
    <property type="protein sequence ID" value="GGE22278.1"/>
    <property type="molecule type" value="Genomic_DNA"/>
</dbReference>
<dbReference type="InterPro" id="IPR013538">
    <property type="entry name" value="ASHA1/2-like_C"/>
</dbReference>